<accession>A0A8H3ZNV5</accession>
<proteinExistence type="predicted"/>
<dbReference type="PANTHER" id="PTHR22734:SF2">
    <property type="entry name" value="U3 SMALL NUCLEOLAR RIBONUCLEOPROTEIN PROTEIN IMP4"/>
    <property type="match status" value="1"/>
</dbReference>
<evidence type="ECO:0000256" key="1">
    <source>
        <dbReference type="ARBA" id="ARBA00040513"/>
    </source>
</evidence>
<dbReference type="GO" id="GO:0042134">
    <property type="term" value="F:rRNA primary transcript binding"/>
    <property type="evidence" value="ECO:0007669"/>
    <property type="project" value="InterPro"/>
</dbReference>
<evidence type="ECO:0000313" key="3">
    <source>
        <dbReference type="EMBL" id="KAF0318430.1"/>
    </source>
</evidence>
<dbReference type="Pfam" id="PF04427">
    <property type="entry name" value="Brix"/>
    <property type="match status" value="1"/>
</dbReference>
<protein>
    <recommendedName>
        <fullName evidence="1">U3 small nucleolar ribonucleoprotein protein IMP4</fullName>
    </recommendedName>
</protein>
<dbReference type="OrthoDB" id="10253204at2759"/>
<dbReference type="GO" id="GO:0030515">
    <property type="term" value="F:snoRNA binding"/>
    <property type="evidence" value="ECO:0007669"/>
    <property type="project" value="TreeGrafter"/>
</dbReference>
<organism evidence="3 4">
    <name type="scientific">Colletotrichum asianum</name>
    <dbReference type="NCBI Taxonomy" id="702518"/>
    <lineage>
        <taxon>Eukaryota</taxon>
        <taxon>Fungi</taxon>
        <taxon>Dikarya</taxon>
        <taxon>Ascomycota</taxon>
        <taxon>Pezizomycotina</taxon>
        <taxon>Sordariomycetes</taxon>
        <taxon>Hypocreomycetidae</taxon>
        <taxon>Glomerellales</taxon>
        <taxon>Glomerellaceae</taxon>
        <taxon>Colletotrichum</taxon>
        <taxon>Colletotrichum gloeosporioides species complex</taxon>
    </lineage>
</organism>
<dbReference type="PROSITE" id="PS50833">
    <property type="entry name" value="BRIX"/>
    <property type="match status" value="1"/>
</dbReference>
<dbReference type="GO" id="GO:0032040">
    <property type="term" value="C:small-subunit processome"/>
    <property type="evidence" value="ECO:0007669"/>
    <property type="project" value="TreeGrafter"/>
</dbReference>
<name>A0A8H3ZNV5_9PEZI</name>
<sequence length="293" mass="33487">MLQARKQSRQRRDYLHRRALTLQESAVADRRARLRESLATGKPLPVDIANNARLRKDFSYDESAEALQSLDDEYETLSGLQDPRVLITTSRSPSSRLQGFSKDLRLLMPTATVINRGTMTLQDLVRVANATGLTDIVHVHEHRGTPSALTISHLPHGPTISFSLHNVKTRQDLPNALRGNISESYPHLIFDGFSTELGKRVQRVLQHLFPPRDSSMRAGNRTVTFKRLEDDSIEVRHHLYVRTGYDQLELSEVGPRVTMRAFSIRNCTLEEREGDVEWQMNHYTRTARKKTVL</sequence>
<dbReference type="InterPro" id="IPR044281">
    <property type="entry name" value="IMP4/RPF1"/>
</dbReference>
<dbReference type="Proteomes" id="UP000434172">
    <property type="component" value="Unassembled WGS sequence"/>
</dbReference>
<dbReference type="AlphaFoldDB" id="A0A8H3ZNV5"/>
<evidence type="ECO:0000313" key="4">
    <source>
        <dbReference type="Proteomes" id="UP000434172"/>
    </source>
</evidence>
<keyword evidence="3" id="KW-0687">Ribonucleoprotein</keyword>
<dbReference type="SMART" id="SM00879">
    <property type="entry name" value="Brix"/>
    <property type="match status" value="1"/>
</dbReference>
<reference evidence="3 4" key="1">
    <citation type="submission" date="2019-12" db="EMBL/GenBank/DDBJ databases">
        <title>A genome sequence resource for the geographically widespread anthracnose pathogen Colletotrichum asianum.</title>
        <authorList>
            <person name="Meng Y."/>
        </authorList>
    </citation>
    <scope>NUCLEOTIDE SEQUENCE [LARGE SCALE GENOMIC DNA]</scope>
    <source>
        <strain evidence="3 4">ICMP 18580</strain>
    </source>
</reference>
<comment type="caution">
    <text evidence="3">The sequence shown here is derived from an EMBL/GenBank/DDBJ whole genome shotgun (WGS) entry which is preliminary data.</text>
</comment>
<dbReference type="GO" id="GO:0006364">
    <property type="term" value="P:rRNA processing"/>
    <property type="evidence" value="ECO:0007669"/>
    <property type="project" value="InterPro"/>
</dbReference>
<dbReference type="GO" id="GO:0042274">
    <property type="term" value="P:ribosomal small subunit biogenesis"/>
    <property type="evidence" value="ECO:0007669"/>
    <property type="project" value="UniProtKB-ARBA"/>
</dbReference>
<keyword evidence="4" id="KW-1185">Reference proteome</keyword>
<dbReference type="Gene3D" id="3.40.50.10480">
    <property type="entry name" value="Probable brix-domain ribosomal biogenesis protein"/>
    <property type="match status" value="1"/>
</dbReference>
<dbReference type="GO" id="GO:0034457">
    <property type="term" value="C:Mpp10 complex"/>
    <property type="evidence" value="ECO:0007669"/>
    <property type="project" value="UniProtKB-ARBA"/>
</dbReference>
<gene>
    <name evidence="3" type="ORF">GQ607_014348</name>
</gene>
<feature type="domain" description="Brix" evidence="2">
    <location>
        <begin position="83"/>
        <end position="270"/>
    </location>
</feature>
<evidence type="ECO:0000259" key="2">
    <source>
        <dbReference type="PROSITE" id="PS50833"/>
    </source>
</evidence>
<dbReference type="GO" id="GO:0005654">
    <property type="term" value="C:nucleoplasm"/>
    <property type="evidence" value="ECO:0007669"/>
    <property type="project" value="UniProtKB-ARBA"/>
</dbReference>
<dbReference type="InterPro" id="IPR007109">
    <property type="entry name" value="Brix"/>
</dbReference>
<dbReference type="FunFam" id="3.40.50.10480:FF:000001">
    <property type="entry name" value="IMP4, U3 small nucleolar ribonucleoprotein"/>
    <property type="match status" value="1"/>
</dbReference>
<dbReference type="EMBL" id="WOWK01000110">
    <property type="protein sequence ID" value="KAF0318430.1"/>
    <property type="molecule type" value="Genomic_DNA"/>
</dbReference>
<dbReference type="SUPFAM" id="SSF52954">
    <property type="entry name" value="Class II aaRS ABD-related"/>
    <property type="match status" value="1"/>
</dbReference>
<dbReference type="PANTHER" id="PTHR22734">
    <property type="entry name" value="U3 SMALL NUCLEOLAR RIBONUCLEOPROTEIN PROTEIN IMP4"/>
    <property type="match status" value="1"/>
</dbReference>